<dbReference type="Proteomes" id="UP001162131">
    <property type="component" value="Unassembled WGS sequence"/>
</dbReference>
<dbReference type="SMART" id="SM00385">
    <property type="entry name" value="CYCLIN"/>
    <property type="match status" value="1"/>
</dbReference>
<sequence>MSSFNSNNNDKENLPLLQARKPNNYGRQVLVSVDSNFYNTTLPDLLLHHFKNSPDLSTKESLLNHSITINHRSRLLNWMIEVTSSFGCSDNVFFLTVRLMDTYLKLTEGLENNDLHLIGVTCMFIASKFDEVTPLKLKVIHENILFSHHSEEEVRALEGRILEVLSFKVNIQTCLDTLGCLKSRYDENCSISNIARIVLYLVQFYYNAQDYDPRQQAVTAFIMAAFSERRIDVVRTILSDHDLIFPEIEEIMSKFYCGVEEFEKNFPDYKSPMLFLNFNILHQDGLPLFEFNNTQ</sequence>
<keyword evidence="1" id="KW-0195">Cyclin</keyword>
<dbReference type="InterPro" id="IPR013763">
    <property type="entry name" value="Cyclin-like_dom"/>
</dbReference>
<name>A0AAU9IZU6_9CILI</name>
<dbReference type="InterPro" id="IPR039361">
    <property type="entry name" value="Cyclin"/>
</dbReference>
<keyword evidence="4" id="KW-1185">Reference proteome</keyword>
<dbReference type="EMBL" id="CAJZBQ010000018">
    <property type="protein sequence ID" value="CAG9317626.1"/>
    <property type="molecule type" value="Genomic_DNA"/>
</dbReference>
<dbReference type="InterPro" id="IPR036915">
    <property type="entry name" value="Cyclin-like_sf"/>
</dbReference>
<dbReference type="Pfam" id="PF00134">
    <property type="entry name" value="Cyclin_N"/>
    <property type="match status" value="1"/>
</dbReference>
<dbReference type="FunFam" id="1.10.472.10:FF:000089">
    <property type="entry name" value="Cyclin, N-terminal domain containing protein"/>
    <property type="match status" value="1"/>
</dbReference>
<reference evidence="3" key="1">
    <citation type="submission" date="2021-09" db="EMBL/GenBank/DDBJ databases">
        <authorList>
            <consortium name="AG Swart"/>
            <person name="Singh M."/>
            <person name="Singh A."/>
            <person name="Seah K."/>
            <person name="Emmerich C."/>
        </authorList>
    </citation>
    <scope>NUCLEOTIDE SEQUENCE</scope>
    <source>
        <strain evidence="3">ATCC30299</strain>
    </source>
</reference>
<evidence type="ECO:0000313" key="3">
    <source>
        <dbReference type="EMBL" id="CAG9317626.1"/>
    </source>
</evidence>
<dbReference type="PANTHER" id="PTHR10177">
    <property type="entry name" value="CYCLINS"/>
    <property type="match status" value="1"/>
</dbReference>
<dbReference type="InterPro" id="IPR006671">
    <property type="entry name" value="Cyclin_N"/>
</dbReference>
<comment type="similarity">
    <text evidence="1">Belongs to the cyclin family.</text>
</comment>
<comment type="caution">
    <text evidence="3">The sequence shown here is derived from an EMBL/GenBank/DDBJ whole genome shotgun (WGS) entry which is preliminary data.</text>
</comment>
<dbReference type="SUPFAM" id="SSF47954">
    <property type="entry name" value="Cyclin-like"/>
    <property type="match status" value="1"/>
</dbReference>
<dbReference type="AlphaFoldDB" id="A0AAU9IZU6"/>
<organism evidence="3 4">
    <name type="scientific">Blepharisma stoltei</name>
    <dbReference type="NCBI Taxonomy" id="1481888"/>
    <lineage>
        <taxon>Eukaryota</taxon>
        <taxon>Sar</taxon>
        <taxon>Alveolata</taxon>
        <taxon>Ciliophora</taxon>
        <taxon>Postciliodesmatophora</taxon>
        <taxon>Heterotrichea</taxon>
        <taxon>Heterotrichida</taxon>
        <taxon>Blepharismidae</taxon>
        <taxon>Blepharisma</taxon>
    </lineage>
</organism>
<dbReference type="Gene3D" id="1.10.472.10">
    <property type="entry name" value="Cyclin-like"/>
    <property type="match status" value="2"/>
</dbReference>
<protein>
    <recommendedName>
        <fullName evidence="2">Cyclin-like domain-containing protein</fullName>
    </recommendedName>
</protein>
<feature type="domain" description="Cyclin-like" evidence="2">
    <location>
        <begin position="77"/>
        <end position="163"/>
    </location>
</feature>
<gene>
    <name evidence="3" type="ORF">BSTOLATCC_MIC18869</name>
</gene>
<accession>A0AAU9IZU6</accession>
<evidence type="ECO:0000259" key="2">
    <source>
        <dbReference type="SMART" id="SM00385"/>
    </source>
</evidence>
<evidence type="ECO:0000256" key="1">
    <source>
        <dbReference type="RuleBase" id="RU000383"/>
    </source>
</evidence>
<proteinExistence type="inferred from homology"/>
<evidence type="ECO:0000313" key="4">
    <source>
        <dbReference type="Proteomes" id="UP001162131"/>
    </source>
</evidence>